<dbReference type="InterPro" id="IPR047729">
    <property type="entry name" value="Sce7726-like"/>
</dbReference>
<reference evidence="1 2" key="1">
    <citation type="submission" date="2020-01" db="EMBL/GenBank/DDBJ databases">
        <title>The draft genome sequence of Corallococcus exiguus DSM 14696.</title>
        <authorList>
            <person name="Zhang X."/>
            <person name="Zhu H."/>
        </authorList>
    </citation>
    <scope>NUCLEOTIDE SEQUENCE [LARGE SCALE GENOMIC DNA]</scope>
    <source>
        <strain evidence="1 2">DSM 14696</strain>
    </source>
</reference>
<accession>A0A7X4Y886</accession>
<dbReference type="EMBL" id="JAAAPK010000003">
    <property type="protein sequence ID" value="NBC40450.1"/>
    <property type="molecule type" value="Genomic_DNA"/>
</dbReference>
<organism evidence="1 2">
    <name type="scientific">Corallococcus exiguus</name>
    <dbReference type="NCBI Taxonomy" id="83462"/>
    <lineage>
        <taxon>Bacteria</taxon>
        <taxon>Pseudomonadati</taxon>
        <taxon>Myxococcota</taxon>
        <taxon>Myxococcia</taxon>
        <taxon>Myxococcales</taxon>
        <taxon>Cystobacterineae</taxon>
        <taxon>Myxococcaceae</taxon>
        <taxon>Corallococcus</taxon>
    </lineage>
</organism>
<dbReference type="AlphaFoldDB" id="A0A7X4Y886"/>
<dbReference type="NCBIfam" id="NF033832">
    <property type="entry name" value="sce7726_fam"/>
    <property type="match status" value="1"/>
</dbReference>
<gene>
    <name evidence="1" type="ORF">GTZ93_11500</name>
</gene>
<evidence type="ECO:0000313" key="2">
    <source>
        <dbReference type="Proteomes" id="UP000537825"/>
    </source>
</evidence>
<dbReference type="RefSeq" id="WP_139917286.1">
    <property type="nucleotide sequence ID" value="NZ_CBCSLE010000110.1"/>
</dbReference>
<sequence>MRDIDVRHAIWEQLRAEHADDDDTRLLDEFGLEHGDVRVDVVVINGEIHGYELKSERDTLTRLPRQVTAYSAALDRATLVVAEGHLAKASALVPEWWGLSIAHSVEGRAVRVEAHRLAARNPEQQMISVARLLWRPEALALLEQAGAARGVRSKPRAFLYERLTECLAPDQLRDQVRAALKARSGWRSAAPRT</sequence>
<comment type="caution">
    <text evidence="1">The sequence shown here is derived from an EMBL/GenBank/DDBJ whole genome shotgun (WGS) entry which is preliminary data.</text>
</comment>
<dbReference type="Proteomes" id="UP000537825">
    <property type="component" value="Unassembled WGS sequence"/>
</dbReference>
<proteinExistence type="predicted"/>
<protein>
    <submittedName>
        <fullName evidence="1">Sce7726 family protein</fullName>
    </submittedName>
</protein>
<evidence type="ECO:0000313" key="1">
    <source>
        <dbReference type="EMBL" id="NBC40450.1"/>
    </source>
</evidence>
<name>A0A7X4Y886_9BACT</name>
<keyword evidence="2" id="KW-1185">Reference proteome</keyword>